<reference evidence="2 3" key="1">
    <citation type="submission" date="2019-11" db="EMBL/GenBank/DDBJ databases">
        <authorList>
            <person name="Yuan L."/>
        </authorList>
    </citation>
    <scope>NUCLEOTIDE SEQUENCE [LARGE SCALE GENOMIC DNA]</scope>
    <source>
        <strain evidence="2 3">TRM43335</strain>
    </source>
</reference>
<evidence type="ECO:0000256" key="1">
    <source>
        <dbReference type="SAM" id="Phobius"/>
    </source>
</evidence>
<protein>
    <submittedName>
        <fullName evidence="2">Uncharacterized protein</fullName>
    </submittedName>
</protein>
<keyword evidence="1" id="KW-1133">Transmembrane helix</keyword>
<dbReference type="EMBL" id="WIXO01000001">
    <property type="protein sequence ID" value="MTE18807.1"/>
    <property type="molecule type" value="Genomic_DNA"/>
</dbReference>
<name>A0A6G2B973_9ACTN</name>
<dbReference type="OrthoDB" id="4288630at2"/>
<gene>
    <name evidence="2" type="ORF">F0L17_06585</name>
</gene>
<sequence>MSVVVAAVSIALVAALVFLLVRLDSWRPRRGRPHGRSCPNCGGRRVTAVVSDDRLDGMLECRACHRAWRPGDRP</sequence>
<organism evidence="2 3">
    <name type="scientific">Streptomyces taklimakanensis</name>
    <dbReference type="NCBI Taxonomy" id="2569853"/>
    <lineage>
        <taxon>Bacteria</taxon>
        <taxon>Bacillati</taxon>
        <taxon>Actinomycetota</taxon>
        <taxon>Actinomycetes</taxon>
        <taxon>Kitasatosporales</taxon>
        <taxon>Streptomycetaceae</taxon>
        <taxon>Streptomyces</taxon>
    </lineage>
</organism>
<dbReference type="RefSeq" id="WP_155070332.1">
    <property type="nucleotide sequence ID" value="NZ_WIXO01000001.1"/>
</dbReference>
<dbReference type="SUPFAM" id="SSF144020">
    <property type="entry name" value="FdhE-like"/>
    <property type="match status" value="1"/>
</dbReference>
<feature type="transmembrane region" description="Helical" evidence="1">
    <location>
        <begin position="6"/>
        <end position="23"/>
    </location>
</feature>
<evidence type="ECO:0000313" key="3">
    <source>
        <dbReference type="Proteomes" id="UP000473014"/>
    </source>
</evidence>
<keyword evidence="3" id="KW-1185">Reference proteome</keyword>
<dbReference type="Proteomes" id="UP000473014">
    <property type="component" value="Unassembled WGS sequence"/>
</dbReference>
<dbReference type="InterPro" id="IPR024064">
    <property type="entry name" value="FdhE-like_sf"/>
</dbReference>
<comment type="caution">
    <text evidence="2">The sequence shown here is derived from an EMBL/GenBank/DDBJ whole genome shotgun (WGS) entry which is preliminary data.</text>
</comment>
<proteinExistence type="predicted"/>
<keyword evidence="1" id="KW-0472">Membrane</keyword>
<evidence type="ECO:0000313" key="2">
    <source>
        <dbReference type="EMBL" id="MTE18807.1"/>
    </source>
</evidence>
<dbReference type="AlphaFoldDB" id="A0A6G2B973"/>
<accession>A0A6G2B973</accession>
<keyword evidence="1" id="KW-0812">Transmembrane</keyword>